<evidence type="ECO:0000256" key="1">
    <source>
        <dbReference type="ARBA" id="ARBA00008779"/>
    </source>
</evidence>
<evidence type="ECO:0000256" key="7">
    <source>
        <dbReference type="SAM" id="SignalP"/>
    </source>
</evidence>
<dbReference type="InterPro" id="IPR017850">
    <property type="entry name" value="Alkaline_phosphatase_core_sf"/>
</dbReference>
<evidence type="ECO:0000256" key="3">
    <source>
        <dbReference type="ARBA" id="ARBA00022801"/>
    </source>
</evidence>
<dbReference type="RefSeq" id="WP_029427850.1">
    <property type="nucleotide sequence ID" value="NZ_CP012801.1"/>
</dbReference>
<evidence type="ECO:0000313" key="10">
    <source>
        <dbReference type="Proteomes" id="UP000061809"/>
    </source>
</evidence>
<evidence type="ECO:0000256" key="4">
    <source>
        <dbReference type="ARBA" id="ARBA00022837"/>
    </source>
</evidence>
<evidence type="ECO:0000256" key="2">
    <source>
        <dbReference type="ARBA" id="ARBA00022723"/>
    </source>
</evidence>
<keyword evidence="2" id="KW-0479">Metal-binding</keyword>
<dbReference type="InterPro" id="IPR050738">
    <property type="entry name" value="Sulfatase"/>
</dbReference>
<proteinExistence type="inferred from homology"/>
<feature type="region of interest" description="Disordered" evidence="6">
    <location>
        <begin position="451"/>
        <end position="472"/>
    </location>
</feature>
<dbReference type="InterPro" id="IPR000917">
    <property type="entry name" value="Sulfatase_N"/>
</dbReference>
<accession>A0A0N7IF18</accession>
<keyword evidence="3 9" id="KW-0378">Hydrolase</keyword>
<name>A0A0N7IF18_9BACE</name>
<gene>
    <name evidence="9" type="ORF">BcellWH2_01710</name>
</gene>
<dbReference type="SUPFAM" id="SSF53649">
    <property type="entry name" value="Alkaline phosphatase-like"/>
    <property type="match status" value="1"/>
</dbReference>
<dbReference type="PANTHER" id="PTHR42693:SF53">
    <property type="entry name" value="ENDO-4-O-SULFATASE"/>
    <property type="match status" value="1"/>
</dbReference>
<dbReference type="PROSITE" id="PS00523">
    <property type="entry name" value="SULFATASE_1"/>
    <property type="match status" value="1"/>
</dbReference>
<dbReference type="PATRIC" id="fig|246787.4.peg.1760"/>
<sequence length="472" mass="53355">MKVTNMVKQIPMKHLAFFSLLCSSAASAAERPNIIYIFTDQQTASAMSCAGNPDLHTPNLDRLAAAGVMFNNAYCTAPLSGPSRGAMFTGHYPDAVGLSVNGSPIPDSLKTQTLGTLIKNAGYDCAYGGKWHLPLLDVPDKEYGFDNIYKHSDDGLAEACAEYLSRKHKKPFFLVASYDNPHNICEYARSQNFPYGNIDTPDIRDCPGVPANFAKNPYDADVIESERVNNYNVYPTAGFTPEDWRMYRYTYYRLVEKVDKEIGKIIDAIDKNDLWKNTVVIFSSDHGDGIGAHHWNQKSALYEEVINIPLIVTLPGKKNAGKVLPQLISNGIDFFASVCDWAGAKMPEGAAGKSFRKVVEEGNPQALHQEYIITETRFDGSKTRGWVVRTERYKYVLYDKGKYREQLFDMQHDRGEMRNLIMENAYSQELQKLRDVLEKWMNTYNIRPTRPKLHDVPGKKLKSTTRYQTAYK</sequence>
<evidence type="ECO:0000259" key="8">
    <source>
        <dbReference type="Pfam" id="PF00884"/>
    </source>
</evidence>
<dbReference type="EC" id="3.1.6.1" evidence="9"/>
<dbReference type="Gene3D" id="3.40.720.10">
    <property type="entry name" value="Alkaline Phosphatase, subunit A"/>
    <property type="match status" value="1"/>
</dbReference>
<dbReference type="GO" id="GO:0046872">
    <property type="term" value="F:metal ion binding"/>
    <property type="evidence" value="ECO:0007669"/>
    <property type="project" value="UniProtKB-KW"/>
</dbReference>
<dbReference type="InterPro" id="IPR024607">
    <property type="entry name" value="Sulfatase_CS"/>
</dbReference>
<dbReference type="Pfam" id="PF00884">
    <property type="entry name" value="Sulfatase"/>
    <property type="match status" value="1"/>
</dbReference>
<evidence type="ECO:0000256" key="6">
    <source>
        <dbReference type="SAM" id="MobiDB-lite"/>
    </source>
</evidence>
<dbReference type="PANTHER" id="PTHR42693">
    <property type="entry name" value="ARYLSULFATASE FAMILY MEMBER"/>
    <property type="match status" value="1"/>
</dbReference>
<evidence type="ECO:0000313" key="9">
    <source>
        <dbReference type="EMBL" id="ALJ58963.1"/>
    </source>
</evidence>
<organism evidence="9 10">
    <name type="scientific">Bacteroides cellulosilyticus</name>
    <dbReference type="NCBI Taxonomy" id="246787"/>
    <lineage>
        <taxon>Bacteria</taxon>
        <taxon>Pseudomonadati</taxon>
        <taxon>Bacteroidota</taxon>
        <taxon>Bacteroidia</taxon>
        <taxon>Bacteroidales</taxon>
        <taxon>Bacteroidaceae</taxon>
        <taxon>Bacteroides</taxon>
    </lineage>
</organism>
<comment type="PTM">
    <text evidence="5">The conversion to 3-oxoalanine (also known as C-formylglycine, FGly), of a serine or cysteine residue in prokaryotes and of a cysteine residue in eukaryotes, is critical for catalytic activity.</text>
</comment>
<dbReference type="Proteomes" id="UP000061809">
    <property type="component" value="Chromosome"/>
</dbReference>
<evidence type="ECO:0000256" key="5">
    <source>
        <dbReference type="PIRSR" id="PIRSR600917-52"/>
    </source>
</evidence>
<feature type="domain" description="Sulfatase N-terminal" evidence="8">
    <location>
        <begin position="32"/>
        <end position="344"/>
    </location>
</feature>
<feature type="modified residue" description="3-oxoalanine (Ser)" evidence="5">
    <location>
        <position position="80"/>
    </location>
</feature>
<keyword evidence="7" id="KW-0732">Signal</keyword>
<dbReference type="EMBL" id="CP012801">
    <property type="protein sequence ID" value="ALJ58963.1"/>
    <property type="molecule type" value="Genomic_DNA"/>
</dbReference>
<feature type="chain" id="PRO_5006013390" evidence="7">
    <location>
        <begin position="29"/>
        <end position="472"/>
    </location>
</feature>
<feature type="signal peptide" evidence="7">
    <location>
        <begin position="1"/>
        <end position="28"/>
    </location>
</feature>
<protein>
    <submittedName>
        <fullName evidence="9">Arylsulfatase</fullName>
        <ecNumber evidence="9">3.1.6.1</ecNumber>
    </submittedName>
</protein>
<keyword evidence="4" id="KW-0106">Calcium</keyword>
<dbReference type="KEGG" id="bcel:BcellWH2_01710"/>
<comment type="similarity">
    <text evidence="1">Belongs to the sulfatase family.</text>
</comment>
<dbReference type="AlphaFoldDB" id="A0A0N7IF18"/>
<reference evidence="9 10" key="1">
    <citation type="journal article" date="2015" name="Science">
        <title>Genetic determinants of in vivo fitness and diet responsiveness in multiple human gut Bacteroides.</title>
        <authorList>
            <person name="Wu M."/>
            <person name="McNulty N.P."/>
            <person name="Rodionov D.A."/>
            <person name="Khoroshkin M.S."/>
            <person name="Griffin N.W."/>
            <person name="Cheng J."/>
            <person name="Latreille P."/>
            <person name="Kerstetter R.A."/>
            <person name="Terrapon N."/>
            <person name="Henrissat B."/>
            <person name="Osterman A.L."/>
            <person name="Gordon J.I."/>
        </authorList>
    </citation>
    <scope>NUCLEOTIDE SEQUENCE [LARGE SCALE GENOMIC DNA]</scope>
    <source>
        <strain evidence="9 10">WH2</strain>
    </source>
</reference>
<dbReference type="GO" id="GO:0004065">
    <property type="term" value="F:arylsulfatase activity"/>
    <property type="evidence" value="ECO:0007669"/>
    <property type="project" value="UniProtKB-EC"/>
</dbReference>